<dbReference type="GO" id="GO:0006020">
    <property type="term" value="P:inositol metabolic process"/>
    <property type="evidence" value="ECO:0007669"/>
    <property type="project" value="TreeGrafter"/>
</dbReference>
<dbReference type="Pfam" id="PF00459">
    <property type="entry name" value="Inositol_P"/>
    <property type="match status" value="1"/>
</dbReference>
<feature type="binding site" evidence="4">
    <location>
        <position position="87"/>
    </location>
    <ligand>
        <name>Mg(2+)</name>
        <dbReference type="ChEBI" id="CHEBI:18420"/>
        <label>1</label>
        <note>catalytic</note>
    </ligand>
</feature>
<dbReference type="GO" id="GO:0046854">
    <property type="term" value="P:phosphatidylinositol phosphate biosynthetic process"/>
    <property type="evidence" value="ECO:0007669"/>
    <property type="project" value="InterPro"/>
</dbReference>
<dbReference type="Proteomes" id="UP000569951">
    <property type="component" value="Unassembled WGS sequence"/>
</dbReference>
<dbReference type="EMBL" id="JACHHG010000006">
    <property type="protein sequence ID" value="MBB6098542.1"/>
    <property type="molecule type" value="Genomic_DNA"/>
</dbReference>
<feature type="binding site" evidence="4">
    <location>
        <position position="67"/>
    </location>
    <ligand>
        <name>Mg(2+)</name>
        <dbReference type="ChEBI" id="CHEBI:18420"/>
        <label>1</label>
        <note>catalytic</note>
    </ligand>
</feature>
<dbReference type="Gene3D" id="3.40.190.80">
    <property type="match status" value="1"/>
</dbReference>
<dbReference type="Gene3D" id="3.30.540.10">
    <property type="entry name" value="Fructose-1,6-Bisphosphatase, subunit A, domain 1"/>
    <property type="match status" value="1"/>
</dbReference>
<evidence type="ECO:0000313" key="6">
    <source>
        <dbReference type="Proteomes" id="UP000569951"/>
    </source>
</evidence>
<feature type="binding site" evidence="4">
    <location>
        <position position="85"/>
    </location>
    <ligand>
        <name>Mg(2+)</name>
        <dbReference type="ChEBI" id="CHEBI:18420"/>
        <label>1</label>
        <note>catalytic</note>
    </ligand>
</feature>
<evidence type="ECO:0000256" key="2">
    <source>
        <dbReference type="ARBA" id="ARBA00022801"/>
    </source>
</evidence>
<dbReference type="GO" id="GO:0007165">
    <property type="term" value="P:signal transduction"/>
    <property type="evidence" value="ECO:0007669"/>
    <property type="project" value="TreeGrafter"/>
</dbReference>
<dbReference type="PRINTS" id="PR00377">
    <property type="entry name" value="IMPHPHTASES"/>
</dbReference>
<dbReference type="RefSeq" id="WP_343058318.1">
    <property type="nucleotide sequence ID" value="NZ_JACHHG010000006.1"/>
</dbReference>
<name>A0A841I3D9_9DEIO</name>
<keyword evidence="3 4" id="KW-0460">Magnesium</keyword>
<dbReference type="InterPro" id="IPR000760">
    <property type="entry name" value="Inositol_monophosphatase-like"/>
</dbReference>
<keyword evidence="2 5" id="KW-0378">Hydrolase</keyword>
<feature type="binding site" evidence="4">
    <location>
        <position position="203"/>
    </location>
    <ligand>
        <name>Mg(2+)</name>
        <dbReference type="ChEBI" id="CHEBI:18420"/>
        <label>1</label>
        <note>catalytic</note>
    </ligand>
</feature>
<dbReference type="PROSITE" id="PS00629">
    <property type="entry name" value="IMP_1"/>
    <property type="match status" value="1"/>
</dbReference>
<protein>
    <submittedName>
        <fullName evidence="5">Myo-inositol-1(Or 4)-monophosphatase</fullName>
        <ecNumber evidence="5">3.1.3.25</ecNumber>
    </submittedName>
</protein>
<dbReference type="GO" id="GO:0008934">
    <property type="term" value="F:inositol monophosphate 1-phosphatase activity"/>
    <property type="evidence" value="ECO:0007669"/>
    <property type="project" value="TreeGrafter"/>
</dbReference>
<gene>
    <name evidence="5" type="ORF">HNR42_001976</name>
</gene>
<reference evidence="5 6" key="1">
    <citation type="submission" date="2020-08" db="EMBL/GenBank/DDBJ databases">
        <title>Genomic Encyclopedia of Type Strains, Phase IV (KMG-IV): sequencing the most valuable type-strain genomes for metagenomic binning, comparative biology and taxonomic classification.</title>
        <authorList>
            <person name="Goeker M."/>
        </authorList>
    </citation>
    <scope>NUCLEOTIDE SEQUENCE [LARGE SCALE GENOMIC DNA]</scope>
    <source>
        <strain evidence="5 6">DSM 21458</strain>
    </source>
</reference>
<sequence length="345" mass="37249">MDYQNERDVARAIALEVGALLTHYSENGFEVEEKTPGDPVTIADREASELIVDGLLAAFPEDGILSEELADSARRLRKRRVWIVDPIDGTREYVKGTGDYVVSIGLVVDGQPVLGVIYAPARGDLYEGVVGQGVWKNGETAGFSARPLEQAVVSVSDTEHERTLHRYTDFRMSPSGSIAYKLAKVAAGESDATFTMNPRSEWDIAAGAALVAAAGGVLTTRGGEPIAFNQPQPRLRRGLIGGRPEVVSDLEGVLARLGIPEKRLWLTDEDNVWAALPEAFRARAAAGAQLHATAAGLRPLAWTALEEQDGWSITHAEGDAALLDELVRDLQREYGALAWPQNQVG</sequence>
<dbReference type="CDD" id="cd01638">
    <property type="entry name" value="CysQ"/>
    <property type="match status" value="1"/>
</dbReference>
<dbReference type="AlphaFoldDB" id="A0A841I3D9"/>
<dbReference type="PANTHER" id="PTHR20854:SF4">
    <property type="entry name" value="INOSITOL-1-MONOPHOSPHATASE-RELATED"/>
    <property type="match status" value="1"/>
</dbReference>
<dbReference type="PROSITE" id="PS00630">
    <property type="entry name" value="IMP_2"/>
    <property type="match status" value="1"/>
</dbReference>
<dbReference type="SUPFAM" id="SSF56655">
    <property type="entry name" value="Carbohydrate phosphatase"/>
    <property type="match status" value="1"/>
</dbReference>
<evidence type="ECO:0000256" key="4">
    <source>
        <dbReference type="PIRSR" id="PIRSR600760-2"/>
    </source>
</evidence>
<evidence type="ECO:0000313" key="5">
    <source>
        <dbReference type="EMBL" id="MBB6098542.1"/>
    </source>
</evidence>
<accession>A0A841I3D9</accession>
<dbReference type="GO" id="GO:0046872">
    <property type="term" value="F:metal ion binding"/>
    <property type="evidence" value="ECO:0007669"/>
    <property type="project" value="UniProtKB-KW"/>
</dbReference>
<feature type="binding site" evidence="4">
    <location>
        <position position="88"/>
    </location>
    <ligand>
        <name>Mg(2+)</name>
        <dbReference type="ChEBI" id="CHEBI:18420"/>
        <label>1</label>
        <note>catalytic</note>
    </ligand>
</feature>
<evidence type="ECO:0000256" key="1">
    <source>
        <dbReference type="ARBA" id="ARBA00022723"/>
    </source>
</evidence>
<dbReference type="EC" id="3.1.3.25" evidence="5"/>
<keyword evidence="6" id="KW-1185">Reference proteome</keyword>
<dbReference type="PANTHER" id="PTHR20854">
    <property type="entry name" value="INOSITOL MONOPHOSPHATASE"/>
    <property type="match status" value="1"/>
</dbReference>
<proteinExistence type="predicted"/>
<dbReference type="InterPro" id="IPR020583">
    <property type="entry name" value="Inositol_monoP_metal-BS"/>
</dbReference>
<comment type="cofactor">
    <cofactor evidence="4">
        <name>Mg(2+)</name>
        <dbReference type="ChEBI" id="CHEBI:18420"/>
    </cofactor>
</comment>
<dbReference type="InterPro" id="IPR020550">
    <property type="entry name" value="Inositol_monophosphatase_CS"/>
</dbReference>
<comment type="caution">
    <text evidence="5">The sequence shown here is derived from an EMBL/GenBank/DDBJ whole genome shotgun (WGS) entry which is preliminary data.</text>
</comment>
<keyword evidence="1 4" id="KW-0479">Metal-binding</keyword>
<organism evidence="5 6">
    <name type="scientific">Deinobacterium chartae</name>
    <dbReference type="NCBI Taxonomy" id="521158"/>
    <lineage>
        <taxon>Bacteria</taxon>
        <taxon>Thermotogati</taxon>
        <taxon>Deinococcota</taxon>
        <taxon>Deinococci</taxon>
        <taxon>Deinococcales</taxon>
        <taxon>Deinococcaceae</taxon>
        <taxon>Deinobacterium</taxon>
    </lineage>
</organism>
<evidence type="ECO:0000256" key="3">
    <source>
        <dbReference type="ARBA" id="ARBA00022842"/>
    </source>
</evidence>